<sequence length="107" mass="11816">MSPVLVPNSTVKPPQQLSSVFEFEGCLARTYGLNWDQRFKICQSDIKAQCILQNKNWEAIADFGLALPVQLSSQQTSREEQSTSGTTQVATRIGGTLRVTQRSQAAQ</sequence>
<feature type="compositionally biased region" description="Low complexity" evidence="1">
    <location>
        <begin position="74"/>
        <end position="88"/>
    </location>
</feature>
<feature type="region of interest" description="Disordered" evidence="1">
    <location>
        <begin position="74"/>
        <end position="93"/>
    </location>
</feature>
<evidence type="ECO:0000256" key="1">
    <source>
        <dbReference type="SAM" id="MobiDB-lite"/>
    </source>
</evidence>
<protein>
    <submittedName>
        <fullName evidence="2">Uncharacterized protein</fullName>
    </submittedName>
</protein>
<keyword evidence="3" id="KW-1185">Reference proteome</keyword>
<dbReference type="AlphaFoldDB" id="A0ABD1Z869"/>
<proteinExistence type="predicted"/>
<accession>A0ABD1Z869</accession>
<name>A0ABD1Z869_9MARC</name>
<dbReference type="Proteomes" id="UP001605036">
    <property type="component" value="Unassembled WGS sequence"/>
</dbReference>
<evidence type="ECO:0000313" key="3">
    <source>
        <dbReference type="Proteomes" id="UP001605036"/>
    </source>
</evidence>
<comment type="caution">
    <text evidence="2">The sequence shown here is derived from an EMBL/GenBank/DDBJ whole genome shotgun (WGS) entry which is preliminary data.</text>
</comment>
<reference evidence="2 3" key="1">
    <citation type="submission" date="2024-09" db="EMBL/GenBank/DDBJ databases">
        <title>Chromosome-scale assembly of Riccia fluitans.</title>
        <authorList>
            <person name="Paukszto L."/>
            <person name="Sawicki J."/>
            <person name="Karawczyk K."/>
            <person name="Piernik-Szablinska J."/>
            <person name="Szczecinska M."/>
            <person name="Mazdziarz M."/>
        </authorList>
    </citation>
    <scope>NUCLEOTIDE SEQUENCE [LARGE SCALE GENOMIC DNA]</scope>
    <source>
        <strain evidence="2">Rf_01</strain>
        <tissue evidence="2">Aerial parts of the thallus</tissue>
    </source>
</reference>
<evidence type="ECO:0000313" key="2">
    <source>
        <dbReference type="EMBL" id="KAL2642497.1"/>
    </source>
</evidence>
<gene>
    <name evidence="2" type="ORF">R1flu_010084</name>
</gene>
<dbReference type="EMBL" id="JBHFFA010000002">
    <property type="protein sequence ID" value="KAL2642497.1"/>
    <property type="molecule type" value="Genomic_DNA"/>
</dbReference>
<organism evidence="2 3">
    <name type="scientific">Riccia fluitans</name>
    <dbReference type="NCBI Taxonomy" id="41844"/>
    <lineage>
        <taxon>Eukaryota</taxon>
        <taxon>Viridiplantae</taxon>
        <taxon>Streptophyta</taxon>
        <taxon>Embryophyta</taxon>
        <taxon>Marchantiophyta</taxon>
        <taxon>Marchantiopsida</taxon>
        <taxon>Marchantiidae</taxon>
        <taxon>Marchantiales</taxon>
        <taxon>Ricciaceae</taxon>
        <taxon>Riccia</taxon>
    </lineage>
</organism>